<dbReference type="Pfam" id="PF01073">
    <property type="entry name" value="3Beta_HSD"/>
    <property type="match status" value="1"/>
</dbReference>
<dbReference type="InterPro" id="IPR002225">
    <property type="entry name" value="3Beta_OHSteriod_DH/Estase"/>
</dbReference>
<evidence type="ECO:0000313" key="2">
    <source>
        <dbReference type="EMBL" id="KAF2310261.1"/>
    </source>
</evidence>
<keyword evidence="3" id="KW-1185">Reference proteome</keyword>
<dbReference type="AlphaFoldDB" id="A0A6A6M930"/>
<dbReference type="Proteomes" id="UP000467840">
    <property type="component" value="Chromosome 14"/>
</dbReference>
<organism evidence="2 3">
    <name type="scientific">Hevea brasiliensis</name>
    <name type="common">Para rubber tree</name>
    <name type="synonym">Siphonia brasiliensis</name>
    <dbReference type="NCBI Taxonomy" id="3981"/>
    <lineage>
        <taxon>Eukaryota</taxon>
        <taxon>Viridiplantae</taxon>
        <taxon>Streptophyta</taxon>
        <taxon>Embryophyta</taxon>
        <taxon>Tracheophyta</taxon>
        <taxon>Spermatophyta</taxon>
        <taxon>Magnoliopsida</taxon>
        <taxon>eudicotyledons</taxon>
        <taxon>Gunneridae</taxon>
        <taxon>Pentapetalae</taxon>
        <taxon>rosids</taxon>
        <taxon>fabids</taxon>
        <taxon>Malpighiales</taxon>
        <taxon>Euphorbiaceae</taxon>
        <taxon>Crotonoideae</taxon>
        <taxon>Micrandreae</taxon>
        <taxon>Hevea</taxon>
    </lineage>
</organism>
<dbReference type="GO" id="GO:0016616">
    <property type="term" value="F:oxidoreductase activity, acting on the CH-OH group of donors, NAD or NADP as acceptor"/>
    <property type="evidence" value="ECO:0007669"/>
    <property type="project" value="InterPro"/>
</dbReference>
<dbReference type="InterPro" id="IPR036291">
    <property type="entry name" value="NAD(P)-bd_dom_sf"/>
</dbReference>
<comment type="caution">
    <text evidence="2">The sequence shown here is derived from an EMBL/GenBank/DDBJ whole genome shotgun (WGS) entry which is preliminary data.</text>
</comment>
<dbReference type="Gene3D" id="3.40.50.720">
    <property type="entry name" value="NAD(P)-binding Rossmann-like Domain"/>
    <property type="match status" value="1"/>
</dbReference>
<gene>
    <name evidence="2" type="ORF">GH714_007451</name>
</gene>
<protein>
    <recommendedName>
        <fullName evidence="1">3-beta hydroxysteroid dehydrogenase/isomerase domain-containing protein</fullName>
    </recommendedName>
</protein>
<sequence>MSFAKLGLLPFIIGDANVKTDWVYVDNLVLALILASMGLLDDIPMTGGHPVAAGQPYFISDVRDKEIDYFFHRISNSFEFLRPLLRSLDYDLPTASLTVTHALILGKIFQAIYTLLYPWLNRWWLPQPFILPAEVYKVGVTHYFSFLKAKQELGYVPMVTPREGMAATISYWQDRKRKMLDGPTIYAWLFCVIGMGTLSVQLTYQIQDQCRSSELSVFSSSVRCG</sequence>
<evidence type="ECO:0000313" key="3">
    <source>
        <dbReference type="Proteomes" id="UP000467840"/>
    </source>
</evidence>
<dbReference type="SUPFAM" id="SSF51735">
    <property type="entry name" value="NAD(P)-binding Rossmann-fold domains"/>
    <property type="match status" value="1"/>
</dbReference>
<evidence type="ECO:0000259" key="1">
    <source>
        <dbReference type="Pfam" id="PF01073"/>
    </source>
</evidence>
<proteinExistence type="predicted"/>
<name>A0A6A6M930_HEVBR</name>
<accession>A0A6A6M930</accession>
<dbReference type="EMBL" id="JAAGAX010000006">
    <property type="protein sequence ID" value="KAF2310261.1"/>
    <property type="molecule type" value="Genomic_DNA"/>
</dbReference>
<dbReference type="GO" id="GO:0006694">
    <property type="term" value="P:steroid biosynthetic process"/>
    <property type="evidence" value="ECO:0007669"/>
    <property type="project" value="InterPro"/>
</dbReference>
<reference evidence="2 3" key="1">
    <citation type="journal article" date="2020" name="Mol. Plant">
        <title>The Chromosome-Based Rubber Tree Genome Provides New Insights into Spurge Genome Evolution and Rubber Biosynthesis.</title>
        <authorList>
            <person name="Liu J."/>
            <person name="Shi C."/>
            <person name="Shi C.C."/>
            <person name="Li W."/>
            <person name="Zhang Q.J."/>
            <person name="Zhang Y."/>
            <person name="Li K."/>
            <person name="Lu H.F."/>
            <person name="Shi C."/>
            <person name="Zhu S.T."/>
            <person name="Xiao Z.Y."/>
            <person name="Nan H."/>
            <person name="Yue Y."/>
            <person name="Zhu X.G."/>
            <person name="Wu Y."/>
            <person name="Hong X.N."/>
            <person name="Fan G.Y."/>
            <person name="Tong Y."/>
            <person name="Zhang D."/>
            <person name="Mao C.L."/>
            <person name="Liu Y.L."/>
            <person name="Hao S.J."/>
            <person name="Liu W.Q."/>
            <person name="Lv M.Q."/>
            <person name="Zhang H.B."/>
            <person name="Liu Y."/>
            <person name="Hu-Tang G.R."/>
            <person name="Wang J.P."/>
            <person name="Wang J.H."/>
            <person name="Sun Y.H."/>
            <person name="Ni S.B."/>
            <person name="Chen W.B."/>
            <person name="Zhang X.C."/>
            <person name="Jiao Y.N."/>
            <person name="Eichler E.E."/>
            <person name="Li G.H."/>
            <person name="Liu X."/>
            <person name="Gao L.Z."/>
        </authorList>
    </citation>
    <scope>NUCLEOTIDE SEQUENCE [LARGE SCALE GENOMIC DNA]</scope>
    <source>
        <strain evidence="3">cv. GT1</strain>
        <tissue evidence="2">Leaf</tissue>
    </source>
</reference>
<feature type="domain" description="3-beta hydroxysteroid dehydrogenase/isomerase" evidence="1">
    <location>
        <begin position="3"/>
        <end position="80"/>
    </location>
</feature>